<dbReference type="InterPro" id="IPR042197">
    <property type="entry name" value="Apaf_helical"/>
</dbReference>
<dbReference type="Gene3D" id="1.20.5.4130">
    <property type="match status" value="1"/>
</dbReference>
<dbReference type="PRINTS" id="PR00364">
    <property type="entry name" value="DISEASERSIST"/>
</dbReference>
<accession>A0A8S0TW17</accession>
<dbReference type="Proteomes" id="UP000594638">
    <property type="component" value="Unassembled WGS sequence"/>
</dbReference>
<evidence type="ECO:0000256" key="9">
    <source>
        <dbReference type="ARBA" id="ARBA00022821"/>
    </source>
</evidence>
<protein>
    <submittedName>
        <fullName evidence="13">Late blight resistance homolog R1A-10</fullName>
    </submittedName>
</protein>
<evidence type="ECO:0000256" key="8">
    <source>
        <dbReference type="ARBA" id="ARBA00022741"/>
    </source>
</evidence>
<keyword evidence="8" id="KW-0547">Nucleotide-binding</keyword>
<dbReference type="Gene3D" id="3.80.10.10">
    <property type="entry name" value="Ribonuclease Inhibitor"/>
    <property type="match status" value="1"/>
</dbReference>
<dbReference type="InterPro" id="IPR002182">
    <property type="entry name" value="NB-ARC"/>
</dbReference>
<evidence type="ECO:0000259" key="12">
    <source>
        <dbReference type="Pfam" id="PF23559"/>
    </source>
</evidence>
<reference evidence="13 14" key="1">
    <citation type="submission" date="2019-12" db="EMBL/GenBank/DDBJ databases">
        <authorList>
            <person name="Alioto T."/>
            <person name="Alioto T."/>
            <person name="Gomez Garrido J."/>
        </authorList>
    </citation>
    <scope>NUCLEOTIDE SEQUENCE [LARGE SCALE GENOMIC DNA]</scope>
</reference>
<keyword evidence="7" id="KW-0677">Repeat</keyword>
<dbReference type="AlphaFoldDB" id="A0A8S0TW17"/>
<evidence type="ECO:0000313" key="14">
    <source>
        <dbReference type="Proteomes" id="UP000594638"/>
    </source>
</evidence>
<dbReference type="InterPro" id="IPR058922">
    <property type="entry name" value="WHD_DRP"/>
</dbReference>
<dbReference type="Gene3D" id="1.10.8.430">
    <property type="entry name" value="Helical domain of apoptotic protease-activating factors"/>
    <property type="match status" value="1"/>
</dbReference>
<dbReference type="FunFam" id="1.10.10.10:FF:000322">
    <property type="entry name" value="Probable disease resistance protein At1g63360"/>
    <property type="match status" value="1"/>
</dbReference>
<comment type="caution">
    <text evidence="13">The sequence shown here is derived from an EMBL/GenBank/DDBJ whole genome shotgun (WGS) entry which is preliminary data.</text>
</comment>
<name>A0A8S0TW17_OLEEU</name>
<keyword evidence="9" id="KW-0611">Plant defense</keyword>
<dbReference type="InterPro" id="IPR044974">
    <property type="entry name" value="Disease_R_plants"/>
</dbReference>
<dbReference type="Pfam" id="PF00931">
    <property type="entry name" value="NB-ARC"/>
    <property type="match status" value="1"/>
</dbReference>
<evidence type="ECO:0000256" key="4">
    <source>
        <dbReference type="ARBA" id="ARBA00022490"/>
    </source>
</evidence>
<dbReference type="Gene3D" id="3.40.50.300">
    <property type="entry name" value="P-loop containing nucleotide triphosphate hydrolases"/>
    <property type="match status" value="1"/>
</dbReference>
<feature type="domain" description="Disease resistance protein winged helix" evidence="12">
    <location>
        <begin position="427"/>
        <end position="498"/>
    </location>
</feature>
<gene>
    <name evidence="13" type="ORF">OLEA9_A049571</name>
</gene>
<proteinExistence type="inferred from homology"/>
<dbReference type="EMBL" id="CACTIH010007335">
    <property type="protein sequence ID" value="CAA3010139.1"/>
    <property type="molecule type" value="Genomic_DNA"/>
</dbReference>
<evidence type="ECO:0000256" key="6">
    <source>
        <dbReference type="ARBA" id="ARBA00022667"/>
    </source>
</evidence>
<dbReference type="PANTHER" id="PTHR23155:SF1152">
    <property type="entry name" value="AAA+ ATPASE DOMAIN-CONTAINING PROTEIN"/>
    <property type="match status" value="1"/>
</dbReference>
<dbReference type="SUPFAM" id="SSF52540">
    <property type="entry name" value="P-loop containing nucleoside triphosphate hydrolases"/>
    <property type="match status" value="1"/>
</dbReference>
<evidence type="ECO:0000313" key="13">
    <source>
        <dbReference type="EMBL" id="CAA3010139.1"/>
    </source>
</evidence>
<feature type="domain" description="NB-ARC" evidence="11">
    <location>
        <begin position="175"/>
        <end position="341"/>
    </location>
</feature>
<dbReference type="GO" id="GO:0005524">
    <property type="term" value="F:ATP binding"/>
    <property type="evidence" value="ECO:0007669"/>
    <property type="project" value="UniProtKB-KW"/>
</dbReference>
<dbReference type="FunFam" id="1.10.8.430:FF:000003">
    <property type="entry name" value="Probable disease resistance protein At5g66910"/>
    <property type="match status" value="1"/>
</dbReference>
<comment type="subcellular location">
    <subcellularLocation>
        <location evidence="2">Cytoplasm</location>
    </subcellularLocation>
</comment>
<dbReference type="GO" id="GO:0043531">
    <property type="term" value="F:ADP binding"/>
    <property type="evidence" value="ECO:0007669"/>
    <property type="project" value="InterPro"/>
</dbReference>
<keyword evidence="4" id="KW-0963">Cytoplasm</keyword>
<comment type="function">
    <text evidence="1">Confers resistance to late blight (Phytophthora infestans) races carrying the avirulence gene Avr1. Resistance proteins guard the plant against pathogens that contain an appropriate avirulence protein via an indirect interaction with this avirulence protein. That triggers a defense system including the hypersensitive response, which restricts the pathogen growth.</text>
</comment>
<evidence type="ECO:0000256" key="2">
    <source>
        <dbReference type="ARBA" id="ARBA00004496"/>
    </source>
</evidence>
<dbReference type="GO" id="GO:0005737">
    <property type="term" value="C:cytoplasm"/>
    <property type="evidence" value="ECO:0007669"/>
    <property type="project" value="UniProtKB-SubCell"/>
</dbReference>
<sequence>MAYAHLLSLTHVLQRTLKYDCSYLLPGEKQQIDSLLEKVVYLQDFLDNFPLENIESIEGLERKISDAACQTEDIIESCIADRVLKKSASHVGYIFKTLFYVFTTLWHKTAKDDIFTTSFHEIATLIEEVDSIKTRTKKIEDESGIQEGLDCSTSLPVGSLRPVSSGQSTMVGLDDAMVKIKDHLVSSSSKLEVVSIVGMAGIGKTTLAHKVYIDKYIEHHFHICVWCTVSQKYNGRKILLGLLDSMENQIDTHGKFNDQLGELLYKKLKGRRYLLVMDDVWDIEAWESVKRYFPEDKTGSRILLTTRLESVANDINSGPRLHHVRFLNDKESWKFFCQKVFGEGFCPPELEEIGKKIAQNCQGLPLAVAVIGGLLSKATKTPHYWRSIAENLRSEITSNDEQCSKILSLSYKNLPYHLKGCFLYMGIFPEDFEIRVKVLTKLWVAEGILKPASYKTLEDVGEEYFLDLVQRSLILVRKKGSSGKIKTCTIHDLLRDLCVREAQKEKFFHVVDRSFYRTKEITSMRRVSIKAPESFIPFYYAAKGTLQGDDKTPSSLKGLLHSSIVKASCDSRSLKVLHIEGVDYLQNGMQELVNMRYFNSNSEYNIASIYKFRNLQTIISHDRIHNLQPEIWKMPQLRHVKLKFTASLPDPPISEIKGEENSIVVLENLQTLSMIRGFSWTEEVLKRIPNLRKLAICYDFATEADWKKYHINNLVHLTKLESFKCRIRYRCSEFLVDLTFPTSLRKLILDGIKFHPSKLPILGSMPNLEVLKLRLSTFLCQEWEPNEGEFLKLKCLLLYKVELKHWIADSIHFPSLEHLKILHCKLLDEIPSGFGEISTLQSIKLRGCGDSIVESAKKIEEVQLDWGNDAFKLDIEEY</sequence>
<evidence type="ECO:0000256" key="3">
    <source>
        <dbReference type="ARBA" id="ARBA00008894"/>
    </source>
</evidence>
<dbReference type="SUPFAM" id="SSF52058">
    <property type="entry name" value="L domain-like"/>
    <property type="match status" value="1"/>
</dbReference>
<evidence type="ECO:0000256" key="5">
    <source>
        <dbReference type="ARBA" id="ARBA00022614"/>
    </source>
</evidence>
<keyword evidence="10" id="KW-0067">ATP-binding</keyword>
<evidence type="ECO:0000256" key="7">
    <source>
        <dbReference type="ARBA" id="ARBA00022737"/>
    </source>
</evidence>
<keyword evidence="14" id="KW-1185">Reference proteome</keyword>
<keyword evidence="6" id="KW-0381">Hypersensitive response</keyword>
<keyword evidence="5" id="KW-0433">Leucine-rich repeat</keyword>
<evidence type="ECO:0000256" key="1">
    <source>
        <dbReference type="ARBA" id="ARBA00002074"/>
    </source>
</evidence>
<evidence type="ECO:0000259" key="11">
    <source>
        <dbReference type="Pfam" id="PF00931"/>
    </source>
</evidence>
<dbReference type="Gene3D" id="1.10.10.10">
    <property type="entry name" value="Winged helix-like DNA-binding domain superfamily/Winged helix DNA-binding domain"/>
    <property type="match status" value="1"/>
</dbReference>
<dbReference type="FunFam" id="3.40.50.300:FF:001091">
    <property type="entry name" value="Probable disease resistance protein At1g61300"/>
    <property type="match status" value="1"/>
</dbReference>
<dbReference type="PANTHER" id="PTHR23155">
    <property type="entry name" value="DISEASE RESISTANCE PROTEIN RP"/>
    <property type="match status" value="1"/>
</dbReference>
<dbReference type="InterPro" id="IPR027417">
    <property type="entry name" value="P-loop_NTPase"/>
</dbReference>
<dbReference type="GO" id="GO:0009626">
    <property type="term" value="P:plant-type hypersensitive response"/>
    <property type="evidence" value="ECO:0007669"/>
    <property type="project" value="UniProtKB-KW"/>
</dbReference>
<dbReference type="Pfam" id="PF23559">
    <property type="entry name" value="WHD_DRP"/>
    <property type="match status" value="1"/>
</dbReference>
<organism evidence="13 14">
    <name type="scientific">Olea europaea subsp. europaea</name>
    <dbReference type="NCBI Taxonomy" id="158383"/>
    <lineage>
        <taxon>Eukaryota</taxon>
        <taxon>Viridiplantae</taxon>
        <taxon>Streptophyta</taxon>
        <taxon>Embryophyta</taxon>
        <taxon>Tracheophyta</taxon>
        <taxon>Spermatophyta</taxon>
        <taxon>Magnoliopsida</taxon>
        <taxon>eudicotyledons</taxon>
        <taxon>Gunneridae</taxon>
        <taxon>Pentapetalae</taxon>
        <taxon>asterids</taxon>
        <taxon>lamiids</taxon>
        <taxon>Lamiales</taxon>
        <taxon>Oleaceae</taxon>
        <taxon>Oleeae</taxon>
        <taxon>Olea</taxon>
    </lineage>
</organism>
<dbReference type="GO" id="GO:0051607">
    <property type="term" value="P:defense response to virus"/>
    <property type="evidence" value="ECO:0007669"/>
    <property type="project" value="UniProtKB-ARBA"/>
</dbReference>
<evidence type="ECO:0000256" key="10">
    <source>
        <dbReference type="ARBA" id="ARBA00022840"/>
    </source>
</evidence>
<dbReference type="Gramene" id="OE9A049571T1">
    <property type="protein sequence ID" value="OE9A049571C1"/>
    <property type="gene ID" value="OE9A049571"/>
</dbReference>
<comment type="similarity">
    <text evidence="3">Belongs to the disease resistance NB-LRR family.</text>
</comment>
<dbReference type="InterPro" id="IPR032675">
    <property type="entry name" value="LRR_dom_sf"/>
</dbReference>
<dbReference type="InterPro" id="IPR036388">
    <property type="entry name" value="WH-like_DNA-bd_sf"/>
</dbReference>
<dbReference type="OrthoDB" id="6161812at2759"/>